<protein>
    <recommendedName>
        <fullName evidence="2">DUF6534 domain-containing protein</fullName>
    </recommendedName>
</protein>
<dbReference type="Pfam" id="PF20152">
    <property type="entry name" value="DUF6534"/>
    <property type="match status" value="1"/>
</dbReference>
<dbReference type="OrthoDB" id="3265526at2759"/>
<name>A0A6A4HJX2_9AGAR</name>
<evidence type="ECO:0000259" key="2">
    <source>
        <dbReference type="Pfam" id="PF20152"/>
    </source>
</evidence>
<organism evidence="3 4">
    <name type="scientific">Gymnopus androsaceus JB14</name>
    <dbReference type="NCBI Taxonomy" id="1447944"/>
    <lineage>
        <taxon>Eukaryota</taxon>
        <taxon>Fungi</taxon>
        <taxon>Dikarya</taxon>
        <taxon>Basidiomycota</taxon>
        <taxon>Agaricomycotina</taxon>
        <taxon>Agaricomycetes</taxon>
        <taxon>Agaricomycetidae</taxon>
        <taxon>Agaricales</taxon>
        <taxon>Marasmiineae</taxon>
        <taxon>Omphalotaceae</taxon>
        <taxon>Gymnopus</taxon>
    </lineage>
</organism>
<dbReference type="Proteomes" id="UP000799118">
    <property type="component" value="Unassembled WGS sequence"/>
</dbReference>
<evidence type="ECO:0000313" key="4">
    <source>
        <dbReference type="Proteomes" id="UP000799118"/>
    </source>
</evidence>
<keyword evidence="1" id="KW-0472">Membrane</keyword>
<dbReference type="InterPro" id="IPR045339">
    <property type="entry name" value="DUF6534"/>
</dbReference>
<proteinExistence type="predicted"/>
<feature type="domain" description="DUF6534" evidence="2">
    <location>
        <begin position="162"/>
        <end position="248"/>
    </location>
</feature>
<evidence type="ECO:0000256" key="1">
    <source>
        <dbReference type="SAM" id="Phobius"/>
    </source>
</evidence>
<keyword evidence="1" id="KW-0812">Transmembrane</keyword>
<reference evidence="3" key="1">
    <citation type="journal article" date="2019" name="Environ. Microbiol.">
        <title>Fungal ecological strategies reflected in gene transcription - a case study of two litter decomposers.</title>
        <authorList>
            <person name="Barbi F."/>
            <person name="Kohler A."/>
            <person name="Barry K."/>
            <person name="Baskaran P."/>
            <person name="Daum C."/>
            <person name="Fauchery L."/>
            <person name="Ihrmark K."/>
            <person name="Kuo A."/>
            <person name="LaButti K."/>
            <person name="Lipzen A."/>
            <person name="Morin E."/>
            <person name="Grigoriev I.V."/>
            <person name="Henrissat B."/>
            <person name="Lindahl B."/>
            <person name="Martin F."/>
        </authorList>
    </citation>
    <scope>NUCLEOTIDE SEQUENCE</scope>
    <source>
        <strain evidence="3">JB14</strain>
    </source>
</reference>
<evidence type="ECO:0000313" key="3">
    <source>
        <dbReference type="EMBL" id="KAE9397175.1"/>
    </source>
</evidence>
<feature type="transmembrane region" description="Helical" evidence="1">
    <location>
        <begin position="6"/>
        <end position="33"/>
    </location>
</feature>
<sequence>MPDLSLLIGPFVVGSYFNAILYGVLLVQANIYYSTSKGDRLWMRYLVLFLIIAETVDVIADFELIWQPLITENGTSRALEVSPTALRAEPVVTATISTLVEIYMGWRIRKLTSSNLLFGLIAFLAFSSLVGGVSSTILVSLMPEYSQFINFQGAILTWLISSATADIVIAVSLVVYLVKNKGNFKATDTVIDRIIRVTVQTGALTSIAAISDCLTFVLDSHSTLQFIWDLPLAKLYTISLLSSLNARAQWQRMLDKDRNTSFIDFAPGIQISESPVSERVTKFSTIVDE</sequence>
<dbReference type="EMBL" id="ML769501">
    <property type="protein sequence ID" value="KAE9397175.1"/>
    <property type="molecule type" value="Genomic_DNA"/>
</dbReference>
<dbReference type="AlphaFoldDB" id="A0A6A4HJX2"/>
<feature type="transmembrane region" description="Helical" evidence="1">
    <location>
        <begin position="155"/>
        <end position="178"/>
    </location>
</feature>
<accession>A0A6A4HJX2</accession>
<dbReference type="PANTHER" id="PTHR40465:SF1">
    <property type="entry name" value="DUF6534 DOMAIN-CONTAINING PROTEIN"/>
    <property type="match status" value="1"/>
</dbReference>
<keyword evidence="1" id="KW-1133">Transmembrane helix</keyword>
<feature type="transmembrane region" description="Helical" evidence="1">
    <location>
        <begin position="116"/>
        <end position="143"/>
    </location>
</feature>
<keyword evidence="4" id="KW-1185">Reference proteome</keyword>
<dbReference type="PANTHER" id="PTHR40465">
    <property type="entry name" value="CHROMOSOME 1, WHOLE GENOME SHOTGUN SEQUENCE"/>
    <property type="match status" value="1"/>
</dbReference>
<gene>
    <name evidence="3" type="ORF">BT96DRAFT_996014</name>
</gene>